<protein>
    <submittedName>
        <fullName evidence="3">DUF5316 domain-containing protein</fullName>
    </submittedName>
</protein>
<feature type="transmembrane region" description="Helical" evidence="1">
    <location>
        <begin position="78"/>
        <end position="95"/>
    </location>
</feature>
<evidence type="ECO:0000313" key="5">
    <source>
        <dbReference type="Proteomes" id="UP000825179"/>
    </source>
</evidence>
<name>F5L5K1_CALTT</name>
<dbReference type="EMBL" id="CP082237">
    <property type="protein sequence ID" value="QZT34528.1"/>
    <property type="molecule type" value="Genomic_DNA"/>
</dbReference>
<dbReference type="OrthoDB" id="1927595at2"/>
<dbReference type="Pfam" id="PF17247">
    <property type="entry name" value="DUF5316"/>
    <property type="match status" value="1"/>
</dbReference>
<evidence type="ECO:0000313" key="2">
    <source>
        <dbReference type="EMBL" id="EGL83399.1"/>
    </source>
</evidence>
<gene>
    <name evidence="2" type="ORF">CathTA2_1064</name>
    <name evidence="3" type="ORF">HUR95_03895</name>
</gene>
<accession>F5L5K1</accession>
<dbReference type="RefSeq" id="WP_007503802.1">
    <property type="nucleotide sequence ID" value="NZ_AFCE01000108.1"/>
</dbReference>
<keyword evidence="5" id="KW-1185">Reference proteome</keyword>
<keyword evidence="1" id="KW-0812">Transmembrane</keyword>
<proteinExistence type="predicted"/>
<organism evidence="2 4">
    <name type="scientific">Caldalkalibacillus thermarum (strain TA2.A1)</name>
    <dbReference type="NCBI Taxonomy" id="986075"/>
    <lineage>
        <taxon>Bacteria</taxon>
        <taxon>Bacillati</taxon>
        <taxon>Bacillota</taxon>
        <taxon>Bacilli</taxon>
        <taxon>Bacillales</taxon>
        <taxon>Bacillaceae</taxon>
        <taxon>Caldalkalibacillus</taxon>
    </lineage>
</organism>
<sequence>MFKSLLASLGVLAMLSIITWLFQDVNILIGLAGGLGIFSLLLSGFYIGGLNREDRIKAKGRTETHLQREQRTKWSARLLIFGLPLLVAALISYSWM</sequence>
<dbReference type="KEGG" id="cthu:HUR95_03895"/>
<feature type="transmembrane region" description="Helical" evidence="1">
    <location>
        <begin position="5"/>
        <end position="22"/>
    </location>
</feature>
<dbReference type="Proteomes" id="UP000010716">
    <property type="component" value="Unassembled WGS sequence"/>
</dbReference>
<dbReference type="EMBL" id="AFCE01000108">
    <property type="protein sequence ID" value="EGL83399.1"/>
    <property type="molecule type" value="Genomic_DNA"/>
</dbReference>
<evidence type="ECO:0000313" key="3">
    <source>
        <dbReference type="EMBL" id="QZT34528.1"/>
    </source>
</evidence>
<dbReference type="InterPro" id="IPR035167">
    <property type="entry name" value="DUF5316"/>
</dbReference>
<keyword evidence="1" id="KW-1133">Transmembrane helix</keyword>
<feature type="transmembrane region" description="Helical" evidence="1">
    <location>
        <begin position="28"/>
        <end position="49"/>
    </location>
</feature>
<reference evidence="2 4" key="1">
    <citation type="journal article" date="2011" name="J. Bacteriol.">
        <title>Draft genome sequence of the thermoalkaliphilic Caldalkalibacillus thermarum strain TA2.A1.</title>
        <authorList>
            <person name="Kalamorz F."/>
            <person name="Keis S."/>
            <person name="McMillan D.G."/>
            <person name="Olsson K."/>
            <person name="Stanton J.A."/>
            <person name="Stockwell P."/>
            <person name="Black M.A."/>
            <person name="Klingeman D.M."/>
            <person name="Land M.L."/>
            <person name="Han C.S."/>
            <person name="Martin S.L."/>
            <person name="Becher S.A."/>
            <person name="Peddie C.J."/>
            <person name="Morgan H.W."/>
            <person name="Matthies D."/>
            <person name="Preiss L."/>
            <person name="Meier T."/>
            <person name="Brown S.D."/>
            <person name="Cook G.M."/>
        </authorList>
    </citation>
    <scope>NUCLEOTIDE SEQUENCE [LARGE SCALE GENOMIC DNA]</scope>
    <source>
        <strain evidence="2 4">TA2.A1</strain>
    </source>
</reference>
<dbReference type="Proteomes" id="UP000825179">
    <property type="component" value="Chromosome"/>
</dbReference>
<dbReference type="AlphaFoldDB" id="F5L5K1"/>
<evidence type="ECO:0000313" key="4">
    <source>
        <dbReference type="Proteomes" id="UP000010716"/>
    </source>
</evidence>
<keyword evidence="1" id="KW-0472">Membrane</keyword>
<evidence type="ECO:0000256" key="1">
    <source>
        <dbReference type="SAM" id="Phobius"/>
    </source>
</evidence>
<reference evidence="3" key="3">
    <citation type="submission" date="2021-08" db="EMBL/GenBank/DDBJ databases">
        <authorList>
            <person name="de Jong S."/>
            <person name="van den Broek M."/>
            <person name="Merkel A."/>
            <person name="de la Torre Cortes P."/>
            <person name="Kalamorz F."/>
            <person name="Cook G."/>
            <person name="van Loosdrecht M."/>
            <person name="McMillan D."/>
        </authorList>
    </citation>
    <scope>NUCLEOTIDE SEQUENCE</scope>
    <source>
        <strain evidence="3">TA2.A1</strain>
    </source>
</reference>
<reference evidence="3 5" key="2">
    <citation type="journal article" date="2020" name="Extremophiles">
        <title>Genomic analysis of Caldalkalibacillus thermarum TA2.A1 reveals aerobic alkaliphilic metabolism and evolutionary hallmarks linking alkaliphilic bacteria and plant life.</title>
        <authorList>
            <person name="de Jong S.I."/>
            <person name="van den Broek M.A."/>
            <person name="Merkel A.Y."/>
            <person name="de la Torre Cortes P."/>
            <person name="Kalamorz F."/>
            <person name="Cook G.M."/>
            <person name="van Loosdrecht M.C.M."/>
            <person name="McMillan D.G.G."/>
        </authorList>
    </citation>
    <scope>NUCLEOTIDE SEQUENCE [LARGE SCALE GENOMIC DNA]</scope>
    <source>
        <strain evidence="3 5">TA2.A1</strain>
    </source>
</reference>